<proteinExistence type="predicted"/>
<reference evidence="8 9" key="1">
    <citation type="submission" date="2020-08" db="EMBL/GenBank/DDBJ databases">
        <title>Sequencing the genomes of 1000 actinobacteria strains.</title>
        <authorList>
            <person name="Klenk H.-P."/>
        </authorList>
    </citation>
    <scope>NUCLEOTIDE SEQUENCE [LARGE SCALE GENOMIC DNA]</scope>
    <source>
        <strain evidence="8 9">DSM 45362</strain>
    </source>
</reference>
<comment type="caution">
    <text evidence="8">The sequence shown here is derived from an EMBL/GenBank/DDBJ whole genome shotgun (WGS) entry which is preliminary data.</text>
</comment>
<feature type="transmembrane region" description="Helical" evidence="6">
    <location>
        <begin position="285"/>
        <end position="308"/>
    </location>
</feature>
<keyword evidence="2" id="KW-1003">Cell membrane</keyword>
<dbReference type="Gene3D" id="1.20.1250.20">
    <property type="entry name" value="MFS general substrate transporter like domains"/>
    <property type="match status" value="1"/>
</dbReference>
<evidence type="ECO:0000313" key="9">
    <source>
        <dbReference type="Proteomes" id="UP000587527"/>
    </source>
</evidence>
<dbReference type="CDD" id="cd06173">
    <property type="entry name" value="MFS_MefA_like"/>
    <property type="match status" value="1"/>
</dbReference>
<dbReference type="InterPro" id="IPR020846">
    <property type="entry name" value="MFS_dom"/>
</dbReference>
<evidence type="ECO:0000256" key="6">
    <source>
        <dbReference type="SAM" id="Phobius"/>
    </source>
</evidence>
<feature type="transmembrane region" description="Helical" evidence="6">
    <location>
        <begin position="320"/>
        <end position="340"/>
    </location>
</feature>
<accession>A0A841BNL8</accession>
<keyword evidence="9" id="KW-1185">Reference proteome</keyword>
<dbReference type="PROSITE" id="PS50850">
    <property type="entry name" value="MFS"/>
    <property type="match status" value="1"/>
</dbReference>
<dbReference type="GO" id="GO:0005886">
    <property type="term" value="C:plasma membrane"/>
    <property type="evidence" value="ECO:0007669"/>
    <property type="project" value="UniProtKB-SubCell"/>
</dbReference>
<feature type="transmembrane region" description="Helical" evidence="6">
    <location>
        <begin position="183"/>
        <end position="209"/>
    </location>
</feature>
<feature type="transmembrane region" description="Helical" evidence="6">
    <location>
        <begin position="352"/>
        <end position="370"/>
    </location>
</feature>
<protein>
    <submittedName>
        <fullName evidence="8">MFS family permease</fullName>
    </submittedName>
</protein>
<organism evidence="8 9">
    <name type="scientific">Allocatelliglobosispora scoriae</name>
    <dbReference type="NCBI Taxonomy" id="643052"/>
    <lineage>
        <taxon>Bacteria</taxon>
        <taxon>Bacillati</taxon>
        <taxon>Actinomycetota</taxon>
        <taxon>Actinomycetes</taxon>
        <taxon>Micromonosporales</taxon>
        <taxon>Micromonosporaceae</taxon>
        <taxon>Allocatelliglobosispora</taxon>
    </lineage>
</organism>
<name>A0A841BNL8_9ACTN</name>
<feature type="transmembrane region" description="Helical" evidence="6">
    <location>
        <begin position="63"/>
        <end position="89"/>
    </location>
</feature>
<keyword evidence="5 6" id="KW-0472">Membrane</keyword>
<gene>
    <name evidence="8" type="ORF">F4553_003243</name>
</gene>
<evidence type="ECO:0000313" key="8">
    <source>
        <dbReference type="EMBL" id="MBB5869864.1"/>
    </source>
</evidence>
<dbReference type="GO" id="GO:0022857">
    <property type="term" value="F:transmembrane transporter activity"/>
    <property type="evidence" value="ECO:0007669"/>
    <property type="project" value="InterPro"/>
</dbReference>
<dbReference type="InterPro" id="IPR036259">
    <property type="entry name" value="MFS_trans_sf"/>
</dbReference>
<dbReference type="EMBL" id="JACHMN010000002">
    <property type="protein sequence ID" value="MBB5869864.1"/>
    <property type="molecule type" value="Genomic_DNA"/>
</dbReference>
<dbReference type="InterPro" id="IPR011701">
    <property type="entry name" value="MFS"/>
</dbReference>
<evidence type="ECO:0000256" key="4">
    <source>
        <dbReference type="ARBA" id="ARBA00022989"/>
    </source>
</evidence>
<dbReference type="Proteomes" id="UP000587527">
    <property type="component" value="Unassembled WGS sequence"/>
</dbReference>
<feature type="transmembrane region" description="Helical" evidence="6">
    <location>
        <begin position="142"/>
        <end position="162"/>
    </location>
</feature>
<keyword evidence="3 6" id="KW-0812">Transmembrane</keyword>
<comment type="subcellular location">
    <subcellularLocation>
        <location evidence="1">Cell membrane</location>
        <topology evidence="1">Multi-pass membrane protein</topology>
    </subcellularLocation>
</comment>
<evidence type="ECO:0000256" key="1">
    <source>
        <dbReference type="ARBA" id="ARBA00004651"/>
    </source>
</evidence>
<dbReference type="AlphaFoldDB" id="A0A841BNL8"/>
<feature type="domain" description="Major facilitator superfamily (MFS) profile" evidence="7">
    <location>
        <begin position="195"/>
        <end position="393"/>
    </location>
</feature>
<evidence type="ECO:0000256" key="3">
    <source>
        <dbReference type="ARBA" id="ARBA00022692"/>
    </source>
</evidence>
<sequence>MGDYIAKVAVSALVFQQTNSAALAAAAFALTYLPWLVAGPLLATLAERYPYRNVMIICDLARMAMIGIVAIPGIPLPIMLVLLFLTALANPPAQAAKSALIPQVLTGDKLVVGLSLQLTAGQAAQVLGYLSGGLAAAYSLRGGLVFDAGTFALSALLLWRFVKLRPAANTERRNLIRETGDGFRLVFGTPALRAIAILVFSAMLFATLPEGLAAPWSSMLYPGEQQTQSFAQGLIMLANPLGYVAGGLIVGRLVPPTVRRRLIRPFAVAVPLALVPGLLEPELVGVCVMAFACGFAVAAMVPAASGFFAQVVPDGYRARAFGVMQMGLQLSQGAGIFVVGVLADQASLPRVVGWWSIFGVGLTLIAVALWPRRERFEDAVASVASRSGVPTHA</sequence>
<dbReference type="PANTHER" id="PTHR23513">
    <property type="entry name" value="INTEGRAL MEMBRANE EFFLUX PROTEIN-RELATED"/>
    <property type="match status" value="1"/>
</dbReference>
<feature type="transmembrane region" description="Helical" evidence="6">
    <location>
        <begin position="21"/>
        <end position="43"/>
    </location>
</feature>
<keyword evidence="4 6" id="KW-1133">Transmembrane helix</keyword>
<evidence type="ECO:0000256" key="5">
    <source>
        <dbReference type="ARBA" id="ARBA00023136"/>
    </source>
</evidence>
<dbReference type="SUPFAM" id="SSF103473">
    <property type="entry name" value="MFS general substrate transporter"/>
    <property type="match status" value="1"/>
</dbReference>
<evidence type="ECO:0000259" key="7">
    <source>
        <dbReference type="PROSITE" id="PS50850"/>
    </source>
</evidence>
<dbReference type="PANTHER" id="PTHR23513:SF11">
    <property type="entry name" value="STAPHYLOFERRIN A TRANSPORTER"/>
    <property type="match status" value="1"/>
</dbReference>
<dbReference type="Pfam" id="PF07690">
    <property type="entry name" value="MFS_1"/>
    <property type="match status" value="1"/>
</dbReference>
<feature type="transmembrane region" description="Helical" evidence="6">
    <location>
        <begin position="262"/>
        <end position="279"/>
    </location>
</feature>
<feature type="transmembrane region" description="Helical" evidence="6">
    <location>
        <begin position="229"/>
        <end position="250"/>
    </location>
</feature>
<evidence type="ECO:0000256" key="2">
    <source>
        <dbReference type="ARBA" id="ARBA00022475"/>
    </source>
</evidence>